<dbReference type="InterPro" id="IPR051407">
    <property type="entry name" value="Bact_OM_lipoprot/Surf_antigen"/>
</dbReference>
<evidence type="ECO:0000256" key="3">
    <source>
        <dbReference type="SAM" id="MobiDB-lite"/>
    </source>
</evidence>
<evidence type="ECO:0000313" key="5">
    <source>
        <dbReference type="EMBL" id="CAB5664728.1"/>
    </source>
</evidence>
<gene>
    <name evidence="5" type="ORF">GHA_00515</name>
    <name evidence="6" type="ORF">N5J23_11410</name>
</gene>
<dbReference type="PANTHER" id="PTHR35603">
    <property type="match status" value="1"/>
</dbReference>
<keyword evidence="4" id="KW-0732">Signal</keyword>
<evidence type="ECO:0000313" key="6">
    <source>
        <dbReference type="EMBL" id="MDH2006148.1"/>
    </source>
</evidence>
<evidence type="ECO:0000256" key="2">
    <source>
        <dbReference type="ARBA" id="ARBA00023136"/>
    </source>
</evidence>
<dbReference type="AlphaFoldDB" id="A0AA35GHJ6"/>
<sequence>MALTHWFICTAAAGLACGGAMAQERARVLSAVPVVQQVGIPQQFCEDAQVYSGARTTGMGAVVGAIVGGVAGNALGHGDRYGPRGHYQGSNRGATTAVGAIAGGLIGHQVESANSPPDYQTVRRCTNETVYQNRTVGYDVTYEYAGRRYTTRLDHDPGPWMPISVQPQGRYSSNPAGAAQFVGPSGTYQSAPAGGVVTESITYSSPQPAIPVIVDIGGYPQRPPHGHRPPPPPPYYWR</sequence>
<protein>
    <submittedName>
        <fullName evidence="6">Glycine zipper 2TM domain-containing protein</fullName>
    </submittedName>
</protein>
<dbReference type="GO" id="GO:0019867">
    <property type="term" value="C:outer membrane"/>
    <property type="evidence" value="ECO:0007669"/>
    <property type="project" value="InterPro"/>
</dbReference>
<reference evidence="6" key="2">
    <citation type="submission" date="2022-09" db="EMBL/GenBank/DDBJ databases">
        <title>Intensive care unit water sources are persistently colonized with multi-drug resistant bacteria and are the site of extensive horizontal gene transfer of antibiotic resistance genes.</title>
        <authorList>
            <person name="Diorio-Toth L."/>
        </authorList>
    </citation>
    <scope>NUCLEOTIDE SEQUENCE</scope>
    <source>
        <strain evidence="6">GD03686</strain>
    </source>
</reference>
<proteinExistence type="predicted"/>
<accession>A0AA35GHJ6</accession>
<feature type="signal peptide" evidence="4">
    <location>
        <begin position="1"/>
        <end position="22"/>
    </location>
</feature>
<keyword evidence="2" id="KW-0472">Membrane</keyword>
<reference evidence="5" key="1">
    <citation type="submission" date="2020-05" db="EMBL/GenBank/DDBJ databases">
        <authorList>
            <person name="Delgado-Blas J."/>
        </authorList>
    </citation>
    <scope>NUCLEOTIDE SEQUENCE</scope>
    <source>
        <strain evidence="5">BB1454</strain>
    </source>
</reference>
<dbReference type="Proteomes" id="UP001161294">
    <property type="component" value="Unassembled WGS sequence"/>
</dbReference>
<evidence type="ECO:0000256" key="1">
    <source>
        <dbReference type="ARBA" id="ARBA00004370"/>
    </source>
</evidence>
<comment type="subcellular location">
    <subcellularLocation>
        <location evidence="1">Membrane</location>
    </subcellularLocation>
</comment>
<evidence type="ECO:0000256" key="4">
    <source>
        <dbReference type="SAM" id="SignalP"/>
    </source>
</evidence>
<dbReference type="PANTHER" id="PTHR35603:SF2">
    <property type="entry name" value="OUTER MEMBRANE LIPOPROTEIN"/>
    <property type="match status" value="1"/>
</dbReference>
<comment type="caution">
    <text evidence="5">The sequence shown here is derived from an EMBL/GenBank/DDBJ whole genome shotgun (WGS) entry which is preliminary data.</text>
</comment>
<feature type="compositionally biased region" description="Pro residues" evidence="3">
    <location>
        <begin position="229"/>
        <end position="238"/>
    </location>
</feature>
<dbReference type="Proteomes" id="UP000834458">
    <property type="component" value="Unassembled WGS sequence"/>
</dbReference>
<evidence type="ECO:0000313" key="7">
    <source>
        <dbReference type="Proteomes" id="UP000834458"/>
    </source>
</evidence>
<organism evidence="5 7">
    <name type="scientific">Comamonas aquatica</name>
    <dbReference type="NCBI Taxonomy" id="225991"/>
    <lineage>
        <taxon>Bacteria</taxon>
        <taxon>Pseudomonadati</taxon>
        <taxon>Pseudomonadota</taxon>
        <taxon>Betaproteobacteria</taxon>
        <taxon>Burkholderiales</taxon>
        <taxon>Comamonadaceae</taxon>
        <taxon>Comamonas</taxon>
    </lineage>
</organism>
<dbReference type="EMBL" id="JAOCJW010000020">
    <property type="protein sequence ID" value="MDH2006148.1"/>
    <property type="molecule type" value="Genomic_DNA"/>
</dbReference>
<dbReference type="EMBL" id="CAHPSC010000005">
    <property type="protein sequence ID" value="CAB5664728.1"/>
    <property type="molecule type" value="Genomic_DNA"/>
</dbReference>
<dbReference type="RefSeq" id="WP_234688134.1">
    <property type="nucleotide sequence ID" value="NZ_CAHPRW010000012.1"/>
</dbReference>
<name>A0AA35GHJ6_9BURK</name>
<feature type="region of interest" description="Disordered" evidence="3">
    <location>
        <begin position="216"/>
        <end position="238"/>
    </location>
</feature>
<feature type="chain" id="PRO_5041317823" evidence="4">
    <location>
        <begin position="23"/>
        <end position="238"/>
    </location>
</feature>